<feature type="signal peptide" evidence="5">
    <location>
        <begin position="1"/>
        <end position="32"/>
    </location>
</feature>
<evidence type="ECO:0000256" key="5">
    <source>
        <dbReference type="SAM" id="SignalP"/>
    </source>
</evidence>
<evidence type="ECO:0000256" key="3">
    <source>
        <dbReference type="ARBA" id="ARBA00023295"/>
    </source>
</evidence>
<evidence type="ECO:0000313" key="7">
    <source>
        <dbReference type="EMBL" id="MBB5874329.1"/>
    </source>
</evidence>
<dbReference type="PROSITE" id="PS50022">
    <property type="entry name" value="FA58C_3"/>
    <property type="match status" value="1"/>
</dbReference>
<evidence type="ECO:0000259" key="6">
    <source>
        <dbReference type="PROSITE" id="PS50022"/>
    </source>
</evidence>
<evidence type="ECO:0000256" key="4">
    <source>
        <dbReference type="SAM" id="MobiDB-lite"/>
    </source>
</evidence>
<gene>
    <name evidence="7" type="ORF">F4553_007763</name>
</gene>
<evidence type="ECO:0000313" key="8">
    <source>
        <dbReference type="Proteomes" id="UP000587527"/>
    </source>
</evidence>
<dbReference type="Gene3D" id="2.115.10.20">
    <property type="entry name" value="Glycosyl hydrolase domain, family 43"/>
    <property type="match status" value="1"/>
</dbReference>
<evidence type="ECO:0000256" key="1">
    <source>
        <dbReference type="ARBA" id="ARBA00009865"/>
    </source>
</evidence>
<keyword evidence="2" id="KW-0378">Hydrolase</keyword>
<dbReference type="GO" id="GO:0004553">
    <property type="term" value="F:hydrolase activity, hydrolyzing O-glycosyl compounds"/>
    <property type="evidence" value="ECO:0007669"/>
    <property type="project" value="InterPro"/>
</dbReference>
<sequence length="683" mass="71286">MHRSAIQVGPAAGKRVAWLLALLLAATFGAFAVQVPASAAYTTTVTNFNTAGQQVIRFDTGGNAVDAHDGEIAVFNGVYYLYGTSYDCGFRWQGPGAAFCGFKSYSSPDLVHWTDEGPLFDAVTPTWQTRCNGATYGCYRPHVVRNASTGLYVLWVNTYDNSNGFHVFTGTAPTGPFTEAAVPTLAVNNAAPVGGVNNGDHDVFVDDDGTAYLVYTDWRTGGDLVIERLNAAYLSGTGSYTRLNQGSTEAPAMFRRDGSYYVLFSDPNCGYCTTGTSYRRASSPLGTWSAKTLLTPNSCGGQPAFVTAMPVTGGTSYLYGSDLWNNAAPNEALANFYWGPLTFAGDGSINPIACQNSFPLALVSGSAGSDRDPADLDRTGGAADFRSYCDIGGSVQRAQTFTASRTGTLSSVSFTSFQAGTPTAGLTLDVYQADASSRPTGAVLASTTVAAGSVGWSPRNVTARTSVAVTQGSRYAIVVRSATTGGCYGLAYNDSAPYPGGGGAYSSNGGATFSAEANRTLKFQTTIGTTNLAPGSAVSASSSFEGCCGWGLAKLTDGQNTSTPTSAGWSSTNSTGANHTESVQLDLGSSKVVSRVTLHPRSDAGNVGEGFPADFRIEVSANGSTWTAVAVRTAYPKPVSGTAQAFDFGAQTARYVRILGTSLRNTNPNDPLYRMQFAELAIS</sequence>
<reference evidence="7 8" key="1">
    <citation type="submission" date="2020-08" db="EMBL/GenBank/DDBJ databases">
        <title>Sequencing the genomes of 1000 actinobacteria strains.</title>
        <authorList>
            <person name="Klenk H.-P."/>
        </authorList>
    </citation>
    <scope>NUCLEOTIDE SEQUENCE [LARGE SCALE GENOMIC DNA]</scope>
    <source>
        <strain evidence="7 8">DSM 45362</strain>
    </source>
</reference>
<dbReference type="InterPro" id="IPR000421">
    <property type="entry name" value="FA58C"/>
</dbReference>
<protein>
    <recommendedName>
        <fullName evidence="6">F5/8 type C domain-containing protein</fullName>
    </recommendedName>
</protein>
<comment type="caution">
    <text evidence="7">The sequence shown here is derived from an EMBL/GenBank/DDBJ whole genome shotgun (WGS) entry which is preliminary data.</text>
</comment>
<proteinExistence type="inferred from homology"/>
<organism evidence="7 8">
    <name type="scientific">Allocatelliglobosispora scoriae</name>
    <dbReference type="NCBI Taxonomy" id="643052"/>
    <lineage>
        <taxon>Bacteria</taxon>
        <taxon>Bacillati</taxon>
        <taxon>Actinomycetota</taxon>
        <taxon>Actinomycetes</taxon>
        <taxon>Micromonosporales</taxon>
        <taxon>Micromonosporaceae</taxon>
        <taxon>Allocatelliglobosispora</taxon>
    </lineage>
</organism>
<dbReference type="GO" id="GO:0005975">
    <property type="term" value="P:carbohydrate metabolic process"/>
    <property type="evidence" value="ECO:0007669"/>
    <property type="project" value="InterPro"/>
</dbReference>
<name>A0A841C4V8_9ACTN</name>
<feature type="region of interest" description="Disordered" evidence="4">
    <location>
        <begin position="559"/>
        <end position="579"/>
    </location>
</feature>
<dbReference type="Gene3D" id="2.60.120.260">
    <property type="entry name" value="Galactose-binding domain-like"/>
    <property type="match status" value="1"/>
</dbReference>
<feature type="domain" description="F5/8 type C" evidence="6">
    <location>
        <begin position="522"/>
        <end position="680"/>
    </location>
</feature>
<dbReference type="SUPFAM" id="SSF75005">
    <property type="entry name" value="Arabinanase/levansucrase/invertase"/>
    <property type="match status" value="1"/>
</dbReference>
<dbReference type="PANTHER" id="PTHR22925:SF3">
    <property type="entry name" value="GLYCOSYL HYDROLASE FAMILY PROTEIN 43"/>
    <property type="match status" value="1"/>
</dbReference>
<dbReference type="EMBL" id="JACHMN010000003">
    <property type="protein sequence ID" value="MBB5874329.1"/>
    <property type="molecule type" value="Genomic_DNA"/>
</dbReference>
<dbReference type="Pfam" id="PF04616">
    <property type="entry name" value="Glyco_hydro_43"/>
    <property type="match status" value="1"/>
</dbReference>
<feature type="chain" id="PRO_5038591794" description="F5/8 type C domain-containing protein" evidence="5">
    <location>
        <begin position="33"/>
        <end position="683"/>
    </location>
</feature>
<keyword evidence="8" id="KW-1185">Reference proteome</keyword>
<dbReference type="RefSeq" id="WP_184846371.1">
    <property type="nucleotide sequence ID" value="NZ_JACHMN010000003.1"/>
</dbReference>
<comment type="similarity">
    <text evidence="1">Belongs to the glycosyl hydrolase 43 family.</text>
</comment>
<dbReference type="AlphaFoldDB" id="A0A841C4V8"/>
<dbReference type="SUPFAM" id="SSF49785">
    <property type="entry name" value="Galactose-binding domain-like"/>
    <property type="match status" value="1"/>
</dbReference>
<dbReference type="CDD" id="cd18824">
    <property type="entry name" value="GH43_CtGH43-like"/>
    <property type="match status" value="1"/>
</dbReference>
<keyword evidence="3" id="KW-0326">Glycosidase</keyword>
<dbReference type="InterPro" id="IPR008979">
    <property type="entry name" value="Galactose-bd-like_sf"/>
</dbReference>
<dbReference type="InterPro" id="IPR023296">
    <property type="entry name" value="Glyco_hydro_beta-prop_sf"/>
</dbReference>
<dbReference type="PANTHER" id="PTHR22925">
    <property type="entry name" value="GLYCOSYL HYDROLASE 43 FAMILY MEMBER"/>
    <property type="match status" value="1"/>
</dbReference>
<dbReference type="Pfam" id="PF00754">
    <property type="entry name" value="F5_F8_type_C"/>
    <property type="match status" value="1"/>
</dbReference>
<dbReference type="InterPro" id="IPR006710">
    <property type="entry name" value="Glyco_hydro_43"/>
</dbReference>
<evidence type="ECO:0000256" key="2">
    <source>
        <dbReference type="ARBA" id="ARBA00022801"/>
    </source>
</evidence>
<accession>A0A841C4V8</accession>
<keyword evidence="5" id="KW-0732">Signal</keyword>
<dbReference type="Proteomes" id="UP000587527">
    <property type="component" value="Unassembled WGS sequence"/>
</dbReference>